<gene>
    <name evidence="1" type="ORF">CK501_07845</name>
</gene>
<dbReference type="AlphaFoldDB" id="A0A2A2F6Y4"/>
<accession>A0A2A2F6Y4</accession>
<evidence type="ECO:0000313" key="1">
    <source>
        <dbReference type="EMBL" id="PAU80355.1"/>
    </source>
</evidence>
<sequence>MEIKTFRDLIDWTRNLHHQTSTCLAHCATEHEEERARALLDYLATHEAELEKTVEGFETEGDARALKTWIYDYLSHNPIKTHRTCDSPYTKLDFNGIAKEIFDFHDQIIDLYQNLKDRAEIPEARDMVENLLNLERHEAMRIAREIGRMQDV</sequence>
<dbReference type="EMBL" id="NSKD01000003">
    <property type="protein sequence ID" value="PAU80355.1"/>
    <property type="molecule type" value="Genomic_DNA"/>
</dbReference>
<dbReference type="OrthoDB" id="278693at2"/>
<protein>
    <submittedName>
        <fullName evidence="1">ATPase</fullName>
    </submittedName>
</protein>
<evidence type="ECO:0000313" key="2">
    <source>
        <dbReference type="Proteomes" id="UP000218896"/>
    </source>
</evidence>
<keyword evidence="2" id="KW-1185">Reference proteome</keyword>
<dbReference type="Proteomes" id="UP000218896">
    <property type="component" value="Unassembled WGS sequence"/>
</dbReference>
<name>A0A2A2F6Y4_9GAMM</name>
<comment type="caution">
    <text evidence="1">The sequence shown here is derived from an EMBL/GenBank/DDBJ whole genome shotgun (WGS) entry which is preliminary data.</text>
</comment>
<reference evidence="1 2" key="1">
    <citation type="submission" date="2017-08" db="EMBL/GenBank/DDBJ databases">
        <title>Halovibrio sewagensis sp. nov., isolated from wastewater of high salinity.</title>
        <authorList>
            <person name="Dong X."/>
            <person name="Zhang G."/>
        </authorList>
    </citation>
    <scope>NUCLEOTIDE SEQUENCE [LARGE SCALE GENOMIC DNA]</scope>
    <source>
        <strain evidence="1 2">YL5-2</strain>
    </source>
</reference>
<organism evidence="1 2">
    <name type="scientific">Halovibrio salipaludis</name>
    <dbReference type="NCBI Taxonomy" id="2032626"/>
    <lineage>
        <taxon>Bacteria</taxon>
        <taxon>Pseudomonadati</taxon>
        <taxon>Pseudomonadota</taxon>
        <taxon>Gammaproteobacteria</taxon>
        <taxon>Oceanospirillales</taxon>
        <taxon>Halomonadaceae</taxon>
        <taxon>Halovibrio</taxon>
    </lineage>
</organism>
<dbReference type="RefSeq" id="WP_095617198.1">
    <property type="nucleotide sequence ID" value="NZ_NSKD01000003.1"/>
</dbReference>
<proteinExistence type="predicted"/>